<evidence type="ECO:0000256" key="5">
    <source>
        <dbReference type="ARBA" id="ARBA00022782"/>
    </source>
</evidence>
<dbReference type="CDD" id="cd01215">
    <property type="entry name" value="PTB_Dab"/>
    <property type="match status" value="1"/>
</dbReference>
<keyword evidence="3" id="KW-0963">Cytoplasm</keyword>
<dbReference type="InParanoid" id="A0A1V9XGK4"/>
<dbReference type="OrthoDB" id="10069833at2759"/>
<name>A0A1V9XGK4_9ACAR</name>
<protein>
    <recommendedName>
        <fullName evidence="8">PID domain-containing protein</fullName>
    </recommendedName>
</protein>
<feature type="compositionally biased region" description="Low complexity" evidence="7">
    <location>
        <begin position="1169"/>
        <end position="1180"/>
    </location>
</feature>
<feature type="domain" description="PID" evidence="8">
    <location>
        <begin position="20"/>
        <end position="149"/>
    </location>
</feature>
<feature type="compositionally biased region" description="Low complexity" evidence="7">
    <location>
        <begin position="1132"/>
        <end position="1143"/>
    </location>
</feature>
<feature type="compositionally biased region" description="Low complexity" evidence="7">
    <location>
        <begin position="161"/>
        <end position="175"/>
    </location>
</feature>
<proteinExistence type="predicted"/>
<feature type="region of interest" description="Disordered" evidence="7">
    <location>
        <begin position="1060"/>
        <end position="1239"/>
    </location>
</feature>
<sequence length="1526" mass="157413">MSTKAKKDKGLKNDPFRFEGDGISFKGKLIGSEAVSNARGDRMCADAMARLKSVVKASGEHKQRVSLTVSLEGIKVFDEKTHELMCHHPVHRISFISQDQTDPRAFGYVSGTPQGGHSFIAIKTEKAASQIVIALRDLFQVVLEMKQHEMKRRSGSTSHQTYNTSGYNSNSNDTNRCLSSPSTNHENAHEGGRIEELLDSAGTLSSDAANSVDAKSRSSSESSKVGLPEITVVDNLLDLQTELDCLQQGIEQMEGEITTAEAAFGADPFGSTHEVLGQLQLESNGASAGSGSSAYFQPNKVCLPPVSAMTSGGVHATGSSSTTNFSSAQTSGGSIATPPSVSMAASVSGGRSNLLLPPPPTNSLPSTPKKAQTRRGGGSTSTDLGISQSSATTRAASVALPTRTGEPPLDASSTLVKGSHTTTVSMTLPKGFTPGGMPSTSWANSNSAASTFTASTASPSQIGFGDSFDDNFASLAPTTAGSLTDGGCLATSFVQKQQQWQQQQRNAGVTGLFSQTFRGPSTAPPAPSSQTQFSFEGSTLSGGILLCTLPPPPVGHPGHQRGVQQMRSATSSSSSSSIGASTTMYNHASSSRNLSSNSAAVLADSLARASLHDAAASEAVITKAQSGSRGHTTELSLNQEMLSTIPASTASESGATITANGEFNAVFENARPNSGLIGQVASAPSVDSVFDDFRFDGGPIGSVGDQPSSITNVHQTVQRESHFSAAQFSFESVASSSNLSRGRTQESTELFDQPSTQHSAQFDIAPLVMLPLPPHSASGGVSTASATFSSGTSGPRSASGALGSTSSFGSLTVHSGSELASPRFMPAPGISVPVSASPLTTASRTSGNLVSLVITANAPTAVGGVPPADKYAVFEELKQEEKAVMPTPPPISPARAQAFSHQIAHKISVPLGTGKTFSAPASLPASASTTSKSADLFADFSAFGTSPASMPATINRTTAPLSAHTETSDIFFSDSGVVGKSPPSSVDGPFANFENSASSGFGSIFDSNFVGASPPSRTASTSASSHMIQPQSKKHNTQTTVDDFFGESTVAFKAHFDEQFPTQSDVQSSSRNGGSVGGAGTVMFVNHGSTASSNSNGSETGSAKRPPMLNAAMRSNPFCALSTDSTPSEDFSTPPVSSTSAAPQQGSIPSGGTGQIPDSGPRGQKGVTSSSNDNSVCSPSEATTATNAFVSAASSPSSDRFVTMASGSSLSSSDNDLTSSSPPPNVAPLNATLPASCDSSRKTSATTIITHSSPLPPAFPPFAFDAPVAPAVTFASPVAVVPPSPVHGPHLPSAGRTFIPGQAPFSTAASHKNENAAPSHSNVSTAANPFCMGSFTGQVGNEQQRLQLPRQGETTFVVPSSGLLEGDKDRDEGFSGSNVGTISPYPTVLAHVRQQQKQEQQHHKAQNCSYPDITAQNIQTNEPHFSQAFPPDPSQLLPKVSSCALESRNGSVGIPFGHAPFVAHFPTVFPANDEAQPTVSAAGPPRSGIFSKKDDPFNEDFFNMLNSSAGPDTPGQQQQIDSFWCR</sequence>
<feature type="compositionally biased region" description="Low complexity" evidence="7">
    <location>
        <begin position="568"/>
        <end position="590"/>
    </location>
</feature>
<comment type="caution">
    <text evidence="9">The sequence shown here is derived from an EMBL/GenBank/DDBJ whole genome shotgun (WGS) entry which is preliminary data.</text>
</comment>
<feature type="compositionally biased region" description="Low complexity" evidence="7">
    <location>
        <begin position="1206"/>
        <end position="1220"/>
    </location>
</feature>
<dbReference type="GO" id="GO:0030154">
    <property type="term" value="P:cell differentiation"/>
    <property type="evidence" value="ECO:0007669"/>
    <property type="project" value="UniProtKB-KW"/>
</dbReference>
<feature type="region of interest" description="Disordered" evidence="7">
    <location>
        <begin position="1291"/>
        <end position="1322"/>
    </location>
</feature>
<feature type="compositionally biased region" description="Polar residues" evidence="7">
    <location>
        <begin position="1026"/>
        <end position="1037"/>
    </location>
</feature>
<gene>
    <name evidence="9" type="ORF">BIW11_10241</name>
</gene>
<dbReference type="InterPro" id="IPR011993">
    <property type="entry name" value="PH-like_dom_sf"/>
</dbReference>
<reference evidence="9 10" key="1">
    <citation type="journal article" date="2017" name="Gigascience">
        <title>Draft genome of the honey bee ectoparasitic mite, Tropilaelaps mercedesae, is shaped by the parasitic life history.</title>
        <authorList>
            <person name="Dong X."/>
            <person name="Armstrong S.D."/>
            <person name="Xia D."/>
            <person name="Makepeace B.L."/>
            <person name="Darby A.C."/>
            <person name="Kadowaki T."/>
        </authorList>
    </citation>
    <scope>NUCLEOTIDE SEQUENCE [LARGE SCALE GENOMIC DNA]</scope>
    <source>
        <strain evidence="9">Wuxi-XJTLU</strain>
    </source>
</reference>
<dbReference type="InterPro" id="IPR006020">
    <property type="entry name" value="PTB/PI_dom"/>
</dbReference>
<keyword evidence="5" id="KW-0221">Differentiation</keyword>
<feature type="compositionally biased region" description="Polar residues" evidence="7">
    <location>
        <begin position="1087"/>
        <end position="1101"/>
    </location>
</feature>
<feature type="region of interest" description="Disordered" evidence="7">
    <location>
        <begin position="546"/>
        <end position="590"/>
    </location>
</feature>
<feature type="compositionally biased region" description="Polar residues" evidence="7">
    <location>
        <begin position="1122"/>
        <end position="1131"/>
    </location>
</feature>
<feature type="compositionally biased region" description="Polar residues" evidence="7">
    <location>
        <begin position="1304"/>
        <end position="1322"/>
    </location>
</feature>
<feature type="region of interest" description="Disordered" evidence="7">
    <location>
        <begin position="779"/>
        <end position="805"/>
    </location>
</feature>
<keyword evidence="6" id="KW-0175">Coiled coil</keyword>
<feature type="compositionally biased region" description="Low complexity" evidence="7">
    <location>
        <begin position="779"/>
        <end position="794"/>
    </location>
</feature>
<keyword evidence="4" id="KW-0597">Phosphoprotein</keyword>
<feature type="compositionally biased region" description="Low complexity" evidence="7">
    <location>
        <begin position="1013"/>
        <end position="1025"/>
    </location>
</feature>
<feature type="region of interest" description="Disordered" evidence="7">
    <location>
        <begin position="311"/>
        <end position="415"/>
    </location>
</feature>
<dbReference type="PANTHER" id="PTHR47695">
    <property type="entry name" value="PID DOMAIN-CONTAINING PROTEIN"/>
    <property type="match status" value="1"/>
</dbReference>
<feature type="coiled-coil region" evidence="6">
    <location>
        <begin position="236"/>
        <end position="263"/>
    </location>
</feature>
<feature type="compositionally biased region" description="Polar residues" evidence="7">
    <location>
        <begin position="317"/>
        <end position="351"/>
    </location>
</feature>
<dbReference type="Gene3D" id="2.30.29.30">
    <property type="entry name" value="Pleckstrin-homology domain (PH domain)/Phosphotyrosine-binding domain (PTB)"/>
    <property type="match status" value="1"/>
</dbReference>
<dbReference type="PANTHER" id="PTHR47695:SF3">
    <property type="entry name" value="PID DOMAIN-CONTAINING PROTEIN"/>
    <property type="match status" value="1"/>
</dbReference>
<dbReference type="Pfam" id="PF00640">
    <property type="entry name" value="PID"/>
    <property type="match status" value="1"/>
</dbReference>
<evidence type="ECO:0000259" key="8">
    <source>
        <dbReference type="PROSITE" id="PS01179"/>
    </source>
</evidence>
<evidence type="ECO:0000313" key="10">
    <source>
        <dbReference type="Proteomes" id="UP000192247"/>
    </source>
</evidence>
<dbReference type="PROSITE" id="PS01179">
    <property type="entry name" value="PID"/>
    <property type="match status" value="1"/>
</dbReference>
<feature type="compositionally biased region" description="Polar residues" evidence="7">
    <location>
        <begin position="176"/>
        <end position="185"/>
    </location>
</feature>
<comment type="subcellular location">
    <subcellularLocation>
        <location evidence="1">Cytoplasm</location>
    </subcellularLocation>
</comment>
<dbReference type="InterPro" id="IPR048561">
    <property type="entry name" value="Dab_PTB"/>
</dbReference>
<evidence type="ECO:0000256" key="2">
    <source>
        <dbReference type="ARBA" id="ARBA00022473"/>
    </source>
</evidence>
<dbReference type="GO" id="GO:0005737">
    <property type="term" value="C:cytoplasm"/>
    <property type="evidence" value="ECO:0007669"/>
    <property type="project" value="UniProtKB-SubCell"/>
</dbReference>
<feature type="compositionally biased region" description="Polar residues" evidence="7">
    <location>
        <begin position="380"/>
        <end position="395"/>
    </location>
</feature>
<feature type="region of interest" description="Disordered" evidence="7">
    <location>
        <begin position="148"/>
        <end position="190"/>
    </location>
</feature>
<dbReference type="SMART" id="SM00462">
    <property type="entry name" value="PTB"/>
    <property type="match status" value="1"/>
</dbReference>
<evidence type="ECO:0000256" key="3">
    <source>
        <dbReference type="ARBA" id="ARBA00022490"/>
    </source>
</evidence>
<evidence type="ECO:0000256" key="4">
    <source>
        <dbReference type="ARBA" id="ARBA00022553"/>
    </source>
</evidence>
<dbReference type="STRING" id="418985.A0A1V9XGK4"/>
<evidence type="ECO:0000256" key="7">
    <source>
        <dbReference type="SAM" id="MobiDB-lite"/>
    </source>
</evidence>
<feature type="region of interest" description="Disordered" evidence="7">
    <location>
        <begin position="1505"/>
        <end position="1526"/>
    </location>
</feature>
<evidence type="ECO:0000256" key="6">
    <source>
        <dbReference type="SAM" id="Coils"/>
    </source>
</evidence>
<feature type="compositionally biased region" description="Polar residues" evidence="7">
    <location>
        <begin position="1060"/>
        <end position="1073"/>
    </location>
</feature>
<organism evidence="9 10">
    <name type="scientific">Tropilaelaps mercedesae</name>
    <dbReference type="NCBI Taxonomy" id="418985"/>
    <lineage>
        <taxon>Eukaryota</taxon>
        <taxon>Metazoa</taxon>
        <taxon>Ecdysozoa</taxon>
        <taxon>Arthropoda</taxon>
        <taxon>Chelicerata</taxon>
        <taxon>Arachnida</taxon>
        <taxon>Acari</taxon>
        <taxon>Parasitiformes</taxon>
        <taxon>Mesostigmata</taxon>
        <taxon>Gamasina</taxon>
        <taxon>Dermanyssoidea</taxon>
        <taxon>Laelapidae</taxon>
        <taxon>Tropilaelaps</taxon>
    </lineage>
</organism>
<dbReference type="SUPFAM" id="SSF50729">
    <property type="entry name" value="PH domain-like"/>
    <property type="match status" value="1"/>
</dbReference>
<keyword evidence="2" id="KW-0217">Developmental protein</keyword>
<keyword evidence="10" id="KW-1185">Reference proteome</keyword>
<accession>A0A1V9XGK4</accession>
<feature type="region of interest" description="Disordered" evidence="7">
    <location>
        <begin position="1013"/>
        <end position="1037"/>
    </location>
</feature>
<feature type="region of interest" description="Disordered" evidence="7">
    <location>
        <begin position="513"/>
        <end position="534"/>
    </location>
</feature>
<evidence type="ECO:0000256" key="1">
    <source>
        <dbReference type="ARBA" id="ARBA00004496"/>
    </source>
</evidence>
<feature type="region of interest" description="Disordered" evidence="7">
    <location>
        <begin position="736"/>
        <end position="756"/>
    </location>
</feature>
<feature type="compositionally biased region" description="Polar residues" evidence="7">
    <location>
        <begin position="1181"/>
        <end position="1200"/>
    </location>
</feature>
<dbReference type="EMBL" id="MNPL01011292">
    <property type="protein sequence ID" value="OQR72660.1"/>
    <property type="molecule type" value="Genomic_DNA"/>
</dbReference>
<evidence type="ECO:0000313" key="9">
    <source>
        <dbReference type="EMBL" id="OQR72660.1"/>
    </source>
</evidence>
<dbReference type="Proteomes" id="UP000192247">
    <property type="component" value="Unassembled WGS sequence"/>
</dbReference>